<name>A0AA39CR68_9EURO</name>
<organism evidence="1">
    <name type="scientific">Knufia peltigerae</name>
    <dbReference type="NCBI Taxonomy" id="1002370"/>
    <lineage>
        <taxon>Eukaryota</taxon>
        <taxon>Fungi</taxon>
        <taxon>Dikarya</taxon>
        <taxon>Ascomycota</taxon>
        <taxon>Pezizomycotina</taxon>
        <taxon>Eurotiomycetes</taxon>
        <taxon>Chaetothyriomycetidae</taxon>
        <taxon>Chaetothyriales</taxon>
        <taxon>Trichomeriaceae</taxon>
        <taxon>Knufia</taxon>
    </lineage>
</organism>
<dbReference type="AlphaFoldDB" id="A0AA39CR68"/>
<sequence>MPTRVEAKTRKRVRVVAGDVFAVPLDAEQQSFGYIRAYQDVDVGILPVISKACILSTAQIPAVNSVLDVFLFQDVMKEGRWPRVGNLPFADEASAWAPARKQVAASRPEVKMVVFRGHFIPAAKFGQYDELPLFQKFDEDDVIKEILRRADGFLVVGS</sequence>
<comment type="caution">
    <text evidence="1">The sequence shown here is derived from an EMBL/GenBank/DDBJ whole genome shotgun (WGS) entry which is preliminary data.</text>
</comment>
<evidence type="ECO:0000313" key="1">
    <source>
        <dbReference type="EMBL" id="KAJ9617613.1"/>
    </source>
</evidence>
<dbReference type="EMBL" id="JAPDRN010000158">
    <property type="protein sequence ID" value="KAJ9617613.1"/>
    <property type="molecule type" value="Genomic_DNA"/>
</dbReference>
<gene>
    <name evidence="1" type="ORF">H2204_013665</name>
</gene>
<dbReference type="Pfam" id="PF15428">
    <property type="entry name" value="Imm26"/>
    <property type="match status" value="1"/>
</dbReference>
<reference evidence="1" key="1">
    <citation type="submission" date="2022-10" db="EMBL/GenBank/DDBJ databases">
        <title>Culturing micro-colonial fungi from biological soil crusts in the Mojave desert and describing Neophaeococcomyces mojavensis, and introducing the new genera and species Taxawa tesnikishii.</title>
        <authorList>
            <person name="Kurbessoian T."/>
            <person name="Stajich J.E."/>
        </authorList>
    </citation>
    <scope>NUCLEOTIDE SEQUENCE</scope>
    <source>
        <strain evidence="1">TK_35</strain>
    </source>
</reference>
<protein>
    <submittedName>
        <fullName evidence="1">Uncharacterized protein</fullName>
    </submittedName>
</protein>
<dbReference type="InterPro" id="IPR029278">
    <property type="entry name" value="Imm26"/>
</dbReference>
<accession>A0AA39CR68</accession>
<proteinExistence type="predicted"/>